<evidence type="ECO:0000313" key="1">
    <source>
        <dbReference type="EMBL" id="KXG77895.1"/>
    </source>
</evidence>
<proteinExistence type="predicted"/>
<dbReference type="EMBL" id="LOEE01000009">
    <property type="protein sequence ID" value="KXG77895.1"/>
    <property type="molecule type" value="Genomic_DNA"/>
</dbReference>
<gene>
    <name evidence="1" type="ORF">AN619_03490</name>
</gene>
<dbReference type="OrthoDB" id="1956336at2"/>
<evidence type="ECO:0000313" key="2">
    <source>
        <dbReference type="Proteomes" id="UP000070456"/>
    </source>
</evidence>
<name>A0A140LBH0_9FIRM</name>
<dbReference type="RefSeq" id="WP_068554492.1">
    <property type="nucleotide sequence ID" value="NZ_LOEE01000009.1"/>
</dbReference>
<dbReference type="Proteomes" id="UP000070456">
    <property type="component" value="Unassembled WGS sequence"/>
</dbReference>
<protein>
    <submittedName>
        <fullName evidence="1">Uncharacterized protein</fullName>
    </submittedName>
</protein>
<comment type="caution">
    <text evidence="1">The sequence shown here is derived from an EMBL/GenBank/DDBJ whole genome shotgun (WGS) entry which is preliminary data.</text>
</comment>
<accession>A0A140LBH0</accession>
<reference evidence="1 2" key="1">
    <citation type="submission" date="2015-12" db="EMBL/GenBank/DDBJ databases">
        <title>Draft genome sequence of the thermoanaerobe Thermotalea metallivorans, an isolate from the runoff channel of the Great Artesian Basin, Australia.</title>
        <authorList>
            <person name="Patel B.K."/>
        </authorList>
    </citation>
    <scope>NUCLEOTIDE SEQUENCE [LARGE SCALE GENOMIC DNA]</scope>
    <source>
        <strain evidence="1 2">B2-1</strain>
    </source>
</reference>
<dbReference type="AlphaFoldDB" id="A0A140LBH0"/>
<organism evidence="1 2">
    <name type="scientific">Thermotalea metallivorans</name>
    <dbReference type="NCBI Taxonomy" id="520762"/>
    <lineage>
        <taxon>Bacteria</taxon>
        <taxon>Bacillati</taxon>
        <taxon>Bacillota</taxon>
        <taxon>Clostridia</taxon>
        <taxon>Peptostreptococcales</taxon>
        <taxon>Thermotaleaceae</taxon>
        <taxon>Thermotalea</taxon>
    </lineage>
</organism>
<sequence>MSQRMGNMPNLKNSTAVHQGEMEKVKQNMNNYGMMGQGMTSDVAIGGTAGLSNSTAVGQQEIQKVRQKIQNSGNQNMGYNSLS</sequence>
<keyword evidence="2" id="KW-1185">Reference proteome</keyword>